<evidence type="ECO:0000256" key="1">
    <source>
        <dbReference type="SAM" id="MobiDB-lite"/>
    </source>
</evidence>
<feature type="compositionally biased region" description="Basic residues" evidence="1">
    <location>
        <begin position="94"/>
        <end position="105"/>
    </location>
</feature>
<reference evidence="3" key="1">
    <citation type="journal article" date="2019" name="Int. J. Syst. Evol. Microbiol.">
        <title>The Global Catalogue of Microorganisms (GCM) 10K type strain sequencing project: providing services to taxonomists for standard genome sequencing and annotation.</title>
        <authorList>
            <consortium name="The Broad Institute Genomics Platform"/>
            <consortium name="The Broad Institute Genome Sequencing Center for Infectious Disease"/>
            <person name="Wu L."/>
            <person name="Ma J."/>
        </authorList>
    </citation>
    <scope>NUCLEOTIDE SEQUENCE [LARGE SCALE GENOMIC DNA]</scope>
    <source>
        <strain evidence="3">JCM 16902</strain>
    </source>
</reference>
<keyword evidence="3" id="KW-1185">Reference proteome</keyword>
<name>A0ABP7ATJ7_9ACTN</name>
<evidence type="ECO:0000313" key="2">
    <source>
        <dbReference type="EMBL" id="GAA3639595.1"/>
    </source>
</evidence>
<accession>A0ABP7ATJ7</accession>
<evidence type="ECO:0000313" key="3">
    <source>
        <dbReference type="Proteomes" id="UP001501074"/>
    </source>
</evidence>
<dbReference type="EMBL" id="BAAAZO010000013">
    <property type="protein sequence ID" value="GAA3639595.1"/>
    <property type="molecule type" value="Genomic_DNA"/>
</dbReference>
<protein>
    <submittedName>
        <fullName evidence="2">Uncharacterized protein</fullName>
    </submittedName>
</protein>
<comment type="caution">
    <text evidence="2">The sequence shown here is derived from an EMBL/GenBank/DDBJ whole genome shotgun (WGS) entry which is preliminary data.</text>
</comment>
<dbReference type="Proteomes" id="UP001501074">
    <property type="component" value="Unassembled WGS sequence"/>
</dbReference>
<proteinExistence type="predicted"/>
<sequence length="117" mass="12525">MYSEPPEEREPAVDGRLPLLPARERAVSLGCTATGGSLLSVVRLGVRLGSGVGRVCVRVERPFEYTRGATGPRTAPDSVVSARFRADYPDARKPRLPTRRTRGLSRHSGPVALGSTG</sequence>
<feature type="region of interest" description="Disordered" evidence="1">
    <location>
        <begin position="88"/>
        <end position="117"/>
    </location>
</feature>
<organism evidence="2 3">
    <name type="scientific">Kineosporia mesophila</name>
    <dbReference type="NCBI Taxonomy" id="566012"/>
    <lineage>
        <taxon>Bacteria</taxon>
        <taxon>Bacillati</taxon>
        <taxon>Actinomycetota</taxon>
        <taxon>Actinomycetes</taxon>
        <taxon>Kineosporiales</taxon>
        <taxon>Kineosporiaceae</taxon>
        <taxon>Kineosporia</taxon>
    </lineage>
</organism>
<gene>
    <name evidence="2" type="ORF">GCM10022223_68320</name>
</gene>